<organism evidence="1 2">
    <name type="scientific">Pluteus cervinus</name>
    <dbReference type="NCBI Taxonomy" id="181527"/>
    <lineage>
        <taxon>Eukaryota</taxon>
        <taxon>Fungi</taxon>
        <taxon>Dikarya</taxon>
        <taxon>Basidiomycota</taxon>
        <taxon>Agaricomycotina</taxon>
        <taxon>Agaricomycetes</taxon>
        <taxon>Agaricomycetidae</taxon>
        <taxon>Agaricales</taxon>
        <taxon>Pluteineae</taxon>
        <taxon>Pluteaceae</taxon>
        <taxon>Pluteus</taxon>
    </lineage>
</organism>
<keyword evidence="2" id="KW-1185">Reference proteome</keyword>
<proteinExistence type="predicted"/>
<name>A0ACD3BHN1_9AGAR</name>
<evidence type="ECO:0000313" key="2">
    <source>
        <dbReference type="Proteomes" id="UP000308600"/>
    </source>
</evidence>
<reference evidence="1 2" key="1">
    <citation type="journal article" date="2019" name="Nat. Ecol. Evol.">
        <title>Megaphylogeny resolves global patterns of mushroom evolution.</title>
        <authorList>
            <person name="Varga T."/>
            <person name="Krizsan K."/>
            <person name="Foldi C."/>
            <person name="Dima B."/>
            <person name="Sanchez-Garcia M."/>
            <person name="Sanchez-Ramirez S."/>
            <person name="Szollosi G.J."/>
            <person name="Szarkandi J.G."/>
            <person name="Papp V."/>
            <person name="Albert L."/>
            <person name="Andreopoulos W."/>
            <person name="Angelini C."/>
            <person name="Antonin V."/>
            <person name="Barry K.W."/>
            <person name="Bougher N.L."/>
            <person name="Buchanan P."/>
            <person name="Buyck B."/>
            <person name="Bense V."/>
            <person name="Catcheside P."/>
            <person name="Chovatia M."/>
            <person name="Cooper J."/>
            <person name="Damon W."/>
            <person name="Desjardin D."/>
            <person name="Finy P."/>
            <person name="Geml J."/>
            <person name="Haridas S."/>
            <person name="Hughes K."/>
            <person name="Justo A."/>
            <person name="Karasinski D."/>
            <person name="Kautmanova I."/>
            <person name="Kiss B."/>
            <person name="Kocsube S."/>
            <person name="Kotiranta H."/>
            <person name="LaButti K.M."/>
            <person name="Lechner B.E."/>
            <person name="Liimatainen K."/>
            <person name="Lipzen A."/>
            <person name="Lukacs Z."/>
            <person name="Mihaltcheva S."/>
            <person name="Morgado L.N."/>
            <person name="Niskanen T."/>
            <person name="Noordeloos M.E."/>
            <person name="Ohm R.A."/>
            <person name="Ortiz-Santana B."/>
            <person name="Ovrebo C."/>
            <person name="Racz N."/>
            <person name="Riley R."/>
            <person name="Savchenko A."/>
            <person name="Shiryaev A."/>
            <person name="Soop K."/>
            <person name="Spirin V."/>
            <person name="Szebenyi C."/>
            <person name="Tomsovsky M."/>
            <person name="Tulloss R.E."/>
            <person name="Uehling J."/>
            <person name="Grigoriev I.V."/>
            <person name="Vagvolgyi C."/>
            <person name="Papp T."/>
            <person name="Martin F.M."/>
            <person name="Miettinen O."/>
            <person name="Hibbett D.S."/>
            <person name="Nagy L.G."/>
        </authorList>
    </citation>
    <scope>NUCLEOTIDE SEQUENCE [LARGE SCALE GENOMIC DNA]</scope>
    <source>
        <strain evidence="1 2">NL-1719</strain>
    </source>
</reference>
<sequence>MAVSVTPAKPLPTAATPSDAGGGGPFGAPLPGQAGVNGAYGPGDNYIAGASQLKRNALIVTILSIALSAVMVAV</sequence>
<evidence type="ECO:0000313" key="1">
    <source>
        <dbReference type="EMBL" id="TFK77072.1"/>
    </source>
</evidence>
<dbReference type="Proteomes" id="UP000308600">
    <property type="component" value="Unassembled WGS sequence"/>
</dbReference>
<dbReference type="EMBL" id="ML208259">
    <property type="protein sequence ID" value="TFK77072.1"/>
    <property type="molecule type" value="Genomic_DNA"/>
</dbReference>
<gene>
    <name evidence="1" type="ORF">BDN72DRAFT_830241</name>
</gene>
<accession>A0ACD3BHN1</accession>
<protein>
    <submittedName>
        <fullName evidence="1">Uncharacterized protein</fullName>
    </submittedName>
</protein>